<dbReference type="Proteomes" id="UP000031890">
    <property type="component" value="Chromosome"/>
</dbReference>
<dbReference type="OrthoDB" id="4421562at2"/>
<name>A0A0B6EQN9_9CORY</name>
<proteinExistence type="predicted"/>
<evidence type="ECO:0008006" key="3">
    <source>
        <dbReference type="Google" id="ProtNLM"/>
    </source>
</evidence>
<sequence>MTDLHAIEPVSIDRLAELCEIIDADYAIIEAPRADAEVDAYADDVDLHRVLQTGIPHIAVHCDLSEDGDLLSIFATWEGTLAAVEEEAVAATMAELNWASVAPTVSYLVSGDEDDKAGAPGEIQLCANRAMAVGEGLSLGQLGHFLLSSLASFAEIFDVIAERFPQAVTWNDSQEQETEDKL</sequence>
<gene>
    <name evidence="1" type="ORF">CSING_06500</name>
</gene>
<reference evidence="1 2" key="1">
    <citation type="journal article" date="2015" name="Genome Announc.">
        <title>Complete Genome Sequence and Annotation of Corynebacterium singulare DSM 44357, Isolated from a Human Semen Specimen.</title>
        <authorList>
            <person name="Merten M."/>
            <person name="Brinkrolf K."/>
            <person name="Albersmeier A."/>
            <person name="Kutter Y."/>
            <person name="Ruckert C."/>
            <person name="Tauch A."/>
        </authorList>
    </citation>
    <scope>NUCLEOTIDE SEQUENCE [LARGE SCALE GENOMIC DNA]</scope>
    <source>
        <strain evidence="1">IBS B52218</strain>
    </source>
</reference>
<protein>
    <recommendedName>
        <fullName evidence="3">Bacterial sensory transduction regulator</fullName>
    </recommendedName>
</protein>
<dbReference type="AlphaFoldDB" id="A0A0B6EQN9"/>
<dbReference type="STRING" id="161899.CSING_06500"/>
<organism evidence="1 2">
    <name type="scientific">Corynebacterium singulare</name>
    <dbReference type="NCBI Taxonomy" id="161899"/>
    <lineage>
        <taxon>Bacteria</taxon>
        <taxon>Bacillati</taxon>
        <taxon>Actinomycetota</taxon>
        <taxon>Actinomycetes</taxon>
        <taxon>Mycobacteriales</taxon>
        <taxon>Corynebacteriaceae</taxon>
        <taxon>Corynebacterium</taxon>
    </lineage>
</organism>
<accession>A0A0B6EQN9</accession>
<dbReference type="HOGENOM" id="CLU_103678_0_0_11"/>
<dbReference type="KEGG" id="csx:CSING_06500"/>
<evidence type="ECO:0000313" key="1">
    <source>
        <dbReference type="EMBL" id="AJI78832.1"/>
    </source>
</evidence>
<evidence type="ECO:0000313" key="2">
    <source>
        <dbReference type="Proteomes" id="UP000031890"/>
    </source>
</evidence>
<dbReference type="RefSeq" id="WP_042530691.1">
    <property type="nucleotide sequence ID" value="NZ_CP010827.1"/>
</dbReference>
<dbReference type="EMBL" id="CP010827">
    <property type="protein sequence ID" value="AJI78832.1"/>
    <property type="molecule type" value="Genomic_DNA"/>
</dbReference>